<comment type="caution">
    <text evidence="5">The sequence shown here is derived from an EMBL/GenBank/DDBJ whole genome shotgun (WGS) entry which is preliminary data.</text>
</comment>
<dbReference type="GO" id="GO:0071949">
    <property type="term" value="F:FAD binding"/>
    <property type="evidence" value="ECO:0007669"/>
    <property type="project" value="InterPro"/>
</dbReference>
<evidence type="ECO:0000256" key="3">
    <source>
        <dbReference type="ARBA" id="ARBA00022827"/>
    </source>
</evidence>
<dbReference type="PRINTS" id="PR00420">
    <property type="entry name" value="RNGMNOXGNASE"/>
</dbReference>
<dbReference type="Gene3D" id="3.40.30.120">
    <property type="match status" value="1"/>
</dbReference>
<dbReference type="AlphaFoldDB" id="A0A841BG00"/>
<proteinExistence type="predicted"/>
<sequence>METEVVVVGAGPTGLMLAGELRLAGMDVIVLERLEKPTGQSRGLGFTARAVEVFDQRGLLPWFGDIEVNPIGHFGGLPLDYSVLEDCHFGARGVPQSRTEQVLEEWATDLGADIRRGWELTDFTETADTVVVEVNSPAGRRELRAEYLVGCDGGRSVVRGLAGIAFPGTPATREMYLADVVGCEIRPRFTGERVPGGMVMSAPLEPGVDRVIVCERGAEPGERTEPIEFAEVAAAWRRLTGEDISGGEALWVSAFTDATHLADEYRRGRVLLAGDAAHTHLPAGGQGLSVGVQDAANLGWKLAATVRGRAPEGLLDSYHTERHAAGARLLTNTRAQGLLYLSGDEVRPMRELLAELMEFDVVRRHLAGMTSGFDVRYDMGAGTHPLPGARMPNLELVVGAGRTTVAELLRGGQGLLLDLAESAEARRVAAGWHDRVDVIRAKPAEPLAGLESVLIRPDGHVAWAAPDEADLGTSLSRWFGAPIS</sequence>
<evidence type="ECO:0000259" key="4">
    <source>
        <dbReference type="Pfam" id="PF01494"/>
    </source>
</evidence>
<dbReference type="Gene3D" id="3.50.50.60">
    <property type="entry name" value="FAD/NAD(P)-binding domain"/>
    <property type="match status" value="2"/>
</dbReference>
<reference evidence="5 6" key="1">
    <citation type="submission" date="2020-08" db="EMBL/GenBank/DDBJ databases">
        <title>Sequencing the genomes of 1000 actinobacteria strains.</title>
        <authorList>
            <person name="Klenk H.-P."/>
        </authorList>
    </citation>
    <scope>NUCLEOTIDE SEQUENCE [LARGE SCALE GENOMIC DNA]</scope>
    <source>
        <strain evidence="5 6">DSM 45272</strain>
    </source>
</reference>
<gene>
    <name evidence="5" type="ORF">HDA45_007579</name>
</gene>
<keyword evidence="3" id="KW-0274">FAD</keyword>
<dbReference type="PANTHER" id="PTHR43004:SF19">
    <property type="entry name" value="BINDING MONOOXYGENASE, PUTATIVE (JCVI)-RELATED"/>
    <property type="match status" value="1"/>
</dbReference>
<evidence type="ECO:0000256" key="1">
    <source>
        <dbReference type="ARBA" id="ARBA00001974"/>
    </source>
</evidence>
<evidence type="ECO:0000313" key="6">
    <source>
        <dbReference type="Proteomes" id="UP000580861"/>
    </source>
</evidence>
<dbReference type="Pfam" id="PF21274">
    <property type="entry name" value="Rng_hyd_C"/>
    <property type="match status" value="1"/>
</dbReference>
<dbReference type="InterPro" id="IPR002938">
    <property type="entry name" value="FAD-bd"/>
</dbReference>
<dbReference type="Pfam" id="PF01494">
    <property type="entry name" value="FAD_binding_3"/>
    <property type="match status" value="1"/>
</dbReference>
<dbReference type="InterPro" id="IPR050641">
    <property type="entry name" value="RIFMO-like"/>
</dbReference>
<feature type="domain" description="FAD-binding" evidence="4">
    <location>
        <begin position="2"/>
        <end position="332"/>
    </location>
</feature>
<dbReference type="GO" id="GO:0016709">
    <property type="term" value="F:oxidoreductase activity, acting on paired donors, with incorporation or reduction of molecular oxygen, NAD(P)H as one donor, and incorporation of one atom of oxygen"/>
    <property type="evidence" value="ECO:0007669"/>
    <property type="project" value="UniProtKB-ARBA"/>
</dbReference>
<organism evidence="5 6">
    <name type="scientific">Amycolatopsis umgeniensis</name>
    <dbReference type="NCBI Taxonomy" id="336628"/>
    <lineage>
        <taxon>Bacteria</taxon>
        <taxon>Bacillati</taxon>
        <taxon>Actinomycetota</taxon>
        <taxon>Actinomycetes</taxon>
        <taxon>Pseudonocardiales</taxon>
        <taxon>Pseudonocardiaceae</taxon>
        <taxon>Amycolatopsis</taxon>
    </lineage>
</organism>
<comment type="cofactor">
    <cofactor evidence="1">
        <name>FAD</name>
        <dbReference type="ChEBI" id="CHEBI:57692"/>
    </cofactor>
</comment>
<dbReference type="RefSeq" id="WP_184903658.1">
    <property type="nucleotide sequence ID" value="NZ_JACHMX010000001.1"/>
</dbReference>
<evidence type="ECO:0000313" key="5">
    <source>
        <dbReference type="EMBL" id="MBB5857492.1"/>
    </source>
</evidence>
<protein>
    <submittedName>
        <fullName evidence="5">Bifunctional hydroxylase/dehydrase</fullName>
    </submittedName>
</protein>
<keyword evidence="6" id="KW-1185">Reference proteome</keyword>
<dbReference type="Gene3D" id="3.30.70.2450">
    <property type="match status" value="1"/>
</dbReference>
<dbReference type="SUPFAM" id="SSF51905">
    <property type="entry name" value="FAD/NAD(P)-binding domain"/>
    <property type="match status" value="1"/>
</dbReference>
<name>A0A841BG00_9PSEU</name>
<dbReference type="PANTHER" id="PTHR43004">
    <property type="entry name" value="TRK SYSTEM POTASSIUM UPTAKE PROTEIN"/>
    <property type="match status" value="1"/>
</dbReference>
<dbReference type="InterPro" id="IPR036188">
    <property type="entry name" value="FAD/NAD-bd_sf"/>
</dbReference>
<dbReference type="EMBL" id="JACHMX010000001">
    <property type="protein sequence ID" value="MBB5857492.1"/>
    <property type="molecule type" value="Genomic_DNA"/>
</dbReference>
<dbReference type="Proteomes" id="UP000580861">
    <property type="component" value="Unassembled WGS sequence"/>
</dbReference>
<accession>A0A841BG00</accession>
<evidence type="ECO:0000256" key="2">
    <source>
        <dbReference type="ARBA" id="ARBA00022630"/>
    </source>
</evidence>
<keyword evidence="2" id="KW-0285">Flavoprotein</keyword>